<dbReference type="SUPFAM" id="SSF56925">
    <property type="entry name" value="OMPA-like"/>
    <property type="match status" value="1"/>
</dbReference>
<feature type="chain" id="PRO_5008001089" description="Outer membrane protein beta-barrel domain-containing protein" evidence="1">
    <location>
        <begin position="21"/>
        <end position="198"/>
    </location>
</feature>
<reference evidence="2 3" key="2">
    <citation type="journal article" date="2016" name="Int. J. Syst. Evol. Microbiol.">
        <title>Flavisolibacter tropicus sp. nov., isolated from tropical soil.</title>
        <authorList>
            <person name="Lee J.J."/>
            <person name="Kang M.S."/>
            <person name="Kim G.S."/>
            <person name="Lee C.S."/>
            <person name="Lim S."/>
            <person name="Lee J."/>
            <person name="Roh S.H."/>
            <person name="Kang H."/>
            <person name="Ha J.M."/>
            <person name="Bae S."/>
            <person name="Jung H.Y."/>
            <person name="Kim M.K."/>
        </authorList>
    </citation>
    <scope>NUCLEOTIDE SEQUENCE [LARGE SCALE GENOMIC DNA]</scope>
    <source>
        <strain evidence="2 3">LCS9</strain>
    </source>
</reference>
<dbReference type="EMBL" id="CP011390">
    <property type="protein sequence ID" value="ANE50189.1"/>
    <property type="molecule type" value="Genomic_DNA"/>
</dbReference>
<evidence type="ECO:0000313" key="3">
    <source>
        <dbReference type="Proteomes" id="UP000077177"/>
    </source>
</evidence>
<gene>
    <name evidence="2" type="ORF">SY85_06410</name>
</gene>
<dbReference type="OrthoDB" id="1522982at2"/>
<sequence length="198" mass="21438">MKKFMVSVVALAAFAFNGFAQNTTSNTNYIRPKALAVSFVLNDFQTPGRIRSGSIGSVFNNDQWAKTKEMSPGIAVTYFKGLQNHVDFAATMAGSFVKFSVDDETPSSDKFLLETDASLNLKMLPDNFFFTPYINVGVGASLYNGKAGAFLPLGGGLKFNLFNEAAIFISSQYRVPVTNTTSAYHFFNSIGIAGTIGK</sequence>
<evidence type="ECO:0000256" key="1">
    <source>
        <dbReference type="SAM" id="SignalP"/>
    </source>
</evidence>
<dbReference type="RefSeq" id="WP_066402591.1">
    <property type="nucleotide sequence ID" value="NZ_CP011390.1"/>
</dbReference>
<name>A0A172TSX8_9BACT</name>
<proteinExistence type="predicted"/>
<evidence type="ECO:0008006" key="4">
    <source>
        <dbReference type="Google" id="ProtNLM"/>
    </source>
</evidence>
<dbReference type="Gene3D" id="2.40.160.20">
    <property type="match status" value="1"/>
</dbReference>
<dbReference type="InterPro" id="IPR011250">
    <property type="entry name" value="OMP/PagP_B-barrel"/>
</dbReference>
<feature type="signal peptide" evidence="1">
    <location>
        <begin position="1"/>
        <end position="20"/>
    </location>
</feature>
<dbReference type="Proteomes" id="UP000077177">
    <property type="component" value="Chromosome"/>
</dbReference>
<evidence type="ECO:0000313" key="2">
    <source>
        <dbReference type="EMBL" id="ANE50189.1"/>
    </source>
</evidence>
<accession>A0A172TSX8</accession>
<reference evidence="3" key="1">
    <citation type="submission" date="2015-01" db="EMBL/GenBank/DDBJ databases">
        <title>Flavisolibacter sp./LCS9/ whole genome sequencing.</title>
        <authorList>
            <person name="Kim M.K."/>
            <person name="Srinivasan S."/>
            <person name="Lee J.-J."/>
        </authorList>
    </citation>
    <scope>NUCLEOTIDE SEQUENCE [LARGE SCALE GENOMIC DNA]</scope>
    <source>
        <strain evidence="3">LCS9</strain>
    </source>
</reference>
<organism evidence="2 3">
    <name type="scientific">Flavisolibacter tropicus</name>
    <dbReference type="NCBI Taxonomy" id="1492898"/>
    <lineage>
        <taxon>Bacteria</taxon>
        <taxon>Pseudomonadati</taxon>
        <taxon>Bacteroidota</taxon>
        <taxon>Chitinophagia</taxon>
        <taxon>Chitinophagales</taxon>
        <taxon>Chitinophagaceae</taxon>
        <taxon>Flavisolibacter</taxon>
    </lineage>
</organism>
<protein>
    <recommendedName>
        <fullName evidence="4">Outer membrane protein beta-barrel domain-containing protein</fullName>
    </recommendedName>
</protein>
<dbReference type="KEGG" id="fla:SY85_06410"/>
<keyword evidence="3" id="KW-1185">Reference proteome</keyword>
<dbReference type="STRING" id="1492898.SY85_06410"/>
<keyword evidence="1" id="KW-0732">Signal</keyword>
<dbReference type="AlphaFoldDB" id="A0A172TSX8"/>